<protein>
    <submittedName>
        <fullName evidence="1">Uncharacterized protein</fullName>
    </submittedName>
</protein>
<dbReference type="EMBL" id="SNRY01002903">
    <property type="protein sequence ID" value="KAA6323011.1"/>
    <property type="molecule type" value="Genomic_DNA"/>
</dbReference>
<dbReference type="AlphaFoldDB" id="A0A5J4QPK7"/>
<comment type="caution">
    <text evidence="1">The sequence shown here is derived from an EMBL/GenBank/DDBJ whole genome shotgun (WGS) entry which is preliminary data.</text>
</comment>
<proteinExistence type="predicted"/>
<name>A0A5J4QPK7_9ZZZZ</name>
<gene>
    <name evidence="1" type="ORF">EZS27_027509</name>
</gene>
<evidence type="ECO:0000313" key="1">
    <source>
        <dbReference type="EMBL" id="KAA6323011.1"/>
    </source>
</evidence>
<organism evidence="1">
    <name type="scientific">termite gut metagenome</name>
    <dbReference type="NCBI Taxonomy" id="433724"/>
    <lineage>
        <taxon>unclassified sequences</taxon>
        <taxon>metagenomes</taxon>
        <taxon>organismal metagenomes</taxon>
    </lineage>
</organism>
<sequence length="40" mass="4547">MKDKPVKAAKTNKSRIKRWLGDFRGVEISRSNSSADKDLI</sequence>
<accession>A0A5J4QPK7</accession>
<reference evidence="1" key="1">
    <citation type="submission" date="2019-03" db="EMBL/GenBank/DDBJ databases">
        <title>Single cell metagenomics reveals metabolic interactions within the superorganism composed of flagellate Streblomastix strix and complex community of Bacteroidetes bacteria on its surface.</title>
        <authorList>
            <person name="Treitli S.C."/>
            <person name="Kolisko M."/>
            <person name="Husnik F."/>
            <person name="Keeling P."/>
            <person name="Hampl V."/>
        </authorList>
    </citation>
    <scope>NUCLEOTIDE SEQUENCE</scope>
    <source>
        <strain evidence="1">STM</strain>
    </source>
</reference>